<evidence type="ECO:0000256" key="2">
    <source>
        <dbReference type="ARBA" id="ARBA00022803"/>
    </source>
</evidence>
<dbReference type="Pfam" id="PF00069">
    <property type="entry name" value="Pkinase"/>
    <property type="match status" value="1"/>
</dbReference>
<accession>A0ABV6IIQ0</accession>
<protein>
    <submittedName>
        <fullName evidence="5">Tetratricopeptide repeat protein</fullName>
    </submittedName>
</protein>
<dbReference type="RefSeq" id="WP_390214345.1">
    <property type="nucleotide sequence ID" value="NZ_JBHLXJ010000018.1"/>
</dbReference>
<evidence type="ECO:0000256" key="1">
    <source>
        <dbReference type="ARBA" id="ARBA00022737"/>
    </source>
</evidence>
<dbReference type="EMBL" id="JBHLXJ010000018">
    <property type="protein sequence ID" value="MFC0351718.1"/>
    <property type="molecule type" value="Genomic_DNA"/>
</dbReference>
<dbReference type="Gene3D" id="1.10.510.10">
    <property type="entry name" value="Transferase(Phosphotransferase) domain 1"/>
    <property type="match status" value="1"/>
</dbReference>
<dbReference type="Proteomes" id="UP001589844">
    <property type="component" value="Unassembled WGS sequence"/>
</dbReference>
<reference evidence="5 6" key="1">
    <citation type="submission" date="2024-09" db="EMBL/GenBank/DDBJ databases">
        <authorList>
            <person name="Sun Q."/>
            <person name="Mori K."/>
        </authorList>
    </citation>
    <scope>NUCLEOTIDE SEQUENCE [LARGE SCALE GENOMIC DNA]</scope>
    <source>
        <strain evidence="5 6">CCM 8677</strain>
    </source>
</reference>
<organism evidence="5 6">
    <name type="scientific">Undibacterium danionis</name>
    <dbReference type="NCBI Taxonomy" id="1812100"/>
    <lineage>
        <taxon>Bacteria</taxon>
        <taxon>Pseudomonadati</taxon>
        <taxon>Pseudomonadota</taxon>
        <taxon>Betaproteobacteria</taxon>
        <taxon>Burkholderiales</taxon>
        <taxon>Oxalobacteraceae</taxon>
        <taxon>Undibacterium</taxon>
    </lineage>
</organism>
<keyword evidence="2 3" id="KW-0802">TPR repeat</keyword>
<dbReference type="InterPro" id="IPR000719">
    <property type="entry name" value="Prot_kinase_dom"/>
</dbReference>
<keyword evidence="6" id="KW-1185">Reference proteome</keyword>
<keyword evidence="1" id="KW-0677">Repeat</keyword>
<proteinExistence type="predicted"/>
<dbReference type="PANTHER" id="PTHR44858:SF1">
    <property type="entry name" value="UDP-N-ACETYLGLUCOSAMINE--PEPTIDE N-ACETYLGLUCOSAMINYLTRANSFERASE SPINDLY-RELATED"/>
    <property type="match status" value="1"/>
</dbReference>
<dbReference type="InterPro" id="IPR011990">
    <property type="entry name" value="TPR-like_helical_dom_sf"/>
</dbReference>
<evidence type="ECO:0000313" key="6">
    <source>
        <dbReference type="Proteomes" id="UP001589844"/>
    </source>
</evidence>
<gene>
    <name evidence="5" type="ORF">ACFFJH_17985</name>
</gene>
<evidence type="ECO:0000259" key="4">
    <source>
        <dbReference type="PROSITE" id="PS50011"/>
    </source>
</evidence>
<dbReference type="Pfam" id="PF14559">
    <property type="entry name" value="TPR_19"/>
    <property type="match status" value="1"/>
</dbReference>
<feature type="domain" description="Protein kinase" evidence="4">
    <location>
        <begin position="1"/>
        <end position="125"/>
    </location>
</feature>
<dbReference type="SUPFAM" id="SSF48452">
    <property type="entry name" value="TPR-like"/>
    <property type="match status" value="1"/>
</dbReference>
<evidence type="ECO:0000256" key="3">
    <source>
        <dbReference type="PROSITE-ProRule" id="PRU00339"/>
    </source>
</evidence>
<comment type="caution">
    <text evidence="5">The sequence shown here is derived from an EMBL/GenBank/DDBJ whole genome shotgun (WGS) entry which is preliminary data.</text>
</comment>
<dbReference type="SUPFAM" id="SSF56112">
    <property type="entry name" value="Protein kinase-like (PK-like)"/>
    <property type="match status" value="1"/>
</dbReference>
<dbReference type="PROSITE" id="PS50005">
    <property type="entry name" value="TPR"/>
    <property type="match status" value="1"/>
</dbReference>
<dbReference type="Pfam" id="PF13432">
    <property type="entry name" value="TPR_16"/>
    <property type="match status" value="2"/>
</dbReference>
<dbReference type="PROSITE" id="PS50011">
    <property type="entry name" value="PROTEIN_KINASE_DOM"/>
    <property type="match status" value="1"/>
</dbReference>
<sequence>MVRILDFGLATQADRDATTSLVQSDPQGTIAYMAPELLTGSSLRPISDVYAIGVIFYEMLTGTRPFSKLSGLPLAAALMQSNSDQWPWPDHLPFSLRQLVRLMTARQVDQRIASMQEVVVQCNYLAALDPPSLSSMSLDLKSLKLAALPDPRPREIDWQQWRKPIKRLALLAAVLLALFGVWYSQPYWKQISANLQPYSEAQEMQNGLQALAYADQQDRLDEAEQHFQKILSRSPEHAAATASLSLIYSFRYANAGQDTVWLQKAEANAQRALKLNDFLALGHIANAKVFSLRDQYSQALAELERGLALDPNSYLAWNLRIEVLIRAKRLDEALQLASQAAQRFPQERLFPEQLGQVYALQGNYKAALDAYDLSIKLKPDASSAYIASAQIMVKQNRVDDAVNILQAGLKLRSGAELATALGNVLFGRGDYVGAVAAFESAVSGDKGNPNDDVGWAKLADTLSWLPGRSEAANKAYDKARALLQIRLNQSPSNVDLLSRMALYAAKLGDNTESLSKLQRVIALAPDNPEVQFRAAVSYEILGKRNEALSALAKARHLGYSSKLIEAEPELLVLRRDPKYLQP</sequence>
<dbReference type="InterPro" id="IPR050498">
    <property type="entry name" value="Ycf3"/>
</dbReference>
<dbReference type="Gene3D" id="1.25.40.10">
    <property type="entry name" value="Tetratricopeptide repeat domain"/>
    <property type="match status" value="3"/>
</dbReference>
<feature type="repeat" description="TPR" evidence="3">
    <location>
        <begin position="348"/>
        <end position="381"/>
    </location>
</feature>
<name>A0ABV6IIQ0_9BURK</name>
<dbReference type="InterPro" id="IPR019734">
    <property type="entry name" value="TPR_rpt"/>
</dbReference>
<dbReference type="InterPro" id="IPR011009">
    <property type="entry name" value="Kinase-like_dom_sf"/>
</dbReference>
<evidence type="ECO:0000313" key="5">
    <source>
        <dbReference type="EMBL" id="MFC0351718.1"/>
    </source>
</evidence>
<dbReference type="PANTHER" id="PTHR44858">
    <property type="entry name" value="TETRATRICOPEPTIDE REPEAT PROTEIN 6"/>
    <property type="match status" value="1"/>
</dbReference>
<dbReference type="SMART" id="SM00028">
    <property type="entry name" value="TPR"/>
    <property type="match status" value="7"/>
</dbReference>